<protein>
    <submittedName>
        <fullName evidence="6">ATP-grasp domain-containing protein</fullName>
    </submittedName>
</protein>
<evidence type="ECO:0000256" key="4">
    <source>
        <dbReference type="PROSITE-ProRule" id="PRU00409"/>
    </source>
</evidence>
<keyword evidence="2 4" id="KW-0547">Nucleotide-binding</keyword>
<dbReference type="PANTHER" id="PTHR43585">
    <property type="entry name" value="FUMIPYRROLE BIOSYNTHESIS PROTEIN C"/>
    <property type="match status" value="1"/>
</dbReference>
<dbReference type="Proteomes" id="UP000248196">
    <property type="component" value="Unassembled WGS sequence"/>
</dbReference>
<dbReference type="GO" id="GO:0016874">
    <property type="term" value="F:ligase activity"/>
    <property type="evidence" value="ECO:0007669"/>
    <property type="project" value="UniProtKB-KW"/>
</dbReference>
<dbReference type="InterPro" id="IPR011761">
    <property type="entry name" value="ATP-grasp"/>
</dbReference>
<reference evidence="6 7" key="1">
    <citation type="submission" date="2017-11" db="EMBL/GenBank/DDBJ databases">
        <title>Genome sequence of the oocydin A producing rhizobacterium Serratia plymuthica 4Rx5.</title>
        <authorList>
            <person name="Matilla M.A."/>
            <person name="Udaondo Z."/>
            <person name="Salmond G.P.C."/>
        </authorList>
    </citation>
    <scope>NUCLEOTIDE SEQUENCE [LARGE SCALE GENOMIC DNA]</scope>
    <source>
        <strain evidence="6 7">4Rx5</strain>
    </source>
</reference>
<feature type="domain" description="ATP-grasp" evidence="5">
    <location>
        <begin position="121"/>
        <end position="320"/>
    </location>
</feature>
<evidence type="ECO:0000259" key="5">
    <source>
        <dbReference type="PROSITE" id="PS50975"/>
    </source>
</evidence>
<dbReference type="PANTHER" id="PTHR43585:SF2">
    <property type="entry name" value="ATP-GRASP ENZYME FSQD"/>
    <property type="match status" value="1"/>
</dbReference>
<sequence length="420" mass="47712">MKTFIILQNIVTFRTDWNKLIDREKYAVCLLTGKQGWGNLPADQKPCFDDIQICDPFTTEELTQACRDLFTRRNITNMAEVRIITNDEYFLGHAARLRETFGIQGATFAQTEPFINKLRMKAVIAAGDIDIPLVVPFSPQAYQAAPERYLQQVEQPLSYPIFAKQIDSAGSERIAKIHDRPALRQWCETNKDVENYELDQFIEGTLFHIDSLVYQGKIADIYICQYSHPNAEFIDGKPVGSLPLDKENPLYSRFEAYNSRVFDALGYVPDGATHLEAFLTKDDRIVFLEIAARAPGGWIPQMHALCSGRNIEEQHFLAQMGLLEQANERPVGYAAWVWYPHREGARADIEKNISVGSAYKTTWEVPHGTLLTRPQSVRDRIGGILLWNDSLASLTADFQWLVNDYLPYHDAVAADDGESQ</sequence>
<evidence type="ECO:0000313" key="6">
    <source>
        <dbReference type="EMBL" id="PYD36892.1"/>
    </source>
</evidence>
<evidence type="ECO:0000256" key="2">
    <source>
        <dbReference type="ARBA" id="ARBA00022741"/>
    </source>
</evidence>
<dbReference type="InterPro" id="IPR052032">
    <property type="entry name" value="ATP-dep_AA_Ligase"/>
</dbReference>
<proteinExistence type="predicted"/>
<accession>A0A318NXB6</accession>
<keyword evidence="3 4" id="KW-0067">ATP-binding</keyword>
<dbReference type="SUPFAM" id="SSF56059">
    <property type="entry name" value="Glutathione synthetase ATP-binding domain-like"/>
    <property type="match status" value="1"/>
</dbReference>
<dbReference type="GO" id="GO:0046872">
    <property type="term" value="F:metal ion binding"/>
    <property type="evidence" value="ECO:0007669"/>
    <property type="project" value="InterPro"/>
</dbReference>
<dbReference type="GO" id="GO:0005524">
    <property type="term" value="F:ATP binding"/>
    <property type="evidence" value="ECO:0007669"/>
    <property type="project" value="UniProtKB-UniRule"/>
</dbReference>
<evidence type="ECO:0000256" key="3">
    <source>
        <dbReference type="ARBA" id="ARBA00022840"/>
    </source>
</evidence>
<keyword evidence="1" id="KW-0436">Ligase</keyword>
<gene>
    <name evidence="6" type="ORF">CT690_22850</name>
</gene>
<name>A0A318NXB6_SERPL</name>
<organism evidence="6 7">
    <name type="scientific">Serratia plymuthica</name>
    <dbReference type="NCBI Taxonomy" id="82996"/>
    <lineage>
        <taxon>Bacteria</taxon>
        <taxon>Pseudomonadati</taxon>
        <taxon>Pseudomonadota</taxon>
        <taxon>Gammaproteobacteria</taxon>
        <taxon>Enterobacterales</taxon>
        <taxon>Yersiniaceae</taxon>
        <taxon>Serratia</taxon>
    </lineage>
</organism>
<dbReference type="PROSITE" id="PS50975">
    <property type="entry name" value="ATP_GRASP"/>
    <property type="match status" value="1"/>
</dbReference>
<dbReference type="EMBL" id="PESE01000009">
    <property type="protein sequence ID" value="PYD36892.1"/>
    <property type="molecule type" value="Genomic_DNA"/>
</dbReference>
<dbReference type="RefSeq" id="WP_004952488.1">
    <property type="nucleotide sequence ID" value="NZ_CP185735.1"/>
</dbReference>
<comment type="caution">
    <text evidence="6">The sequence shown here is derived from an EMBL/GenBank/DDBJ whole genome shotgun (WGS) entry which is preliminary data.</text>
</comment>
<dbReference type="Gene3D" id="3.30.470.20">
    <property type="entry name" value="ATP-grasp fold, B domain"/>
    <property type="match status" value="1"/>
</dbReference>
<evidence type="ECO:0000313" key="7">
    <source>
        <dbReference type="Proteomes" id="UP000248196"/>
    </source>
</evidence>
<dbReference type="AlphaFoldDB" id="A0A318NXB6"/>
<dbReference type="OrthoDB" id="9803907at2"/>
<dbReference type="Gene3D" id="3.40.50.20">
    <property type="match status" value="1"/>
</dbReference>
<evidence type="ECO:0000256" key="1">
    <source>
        <dbReference type="ARBA" id="ARBA00022598"/>
    </source>
</evidence>